<dbReference type="PROSITE" id="PS50043">
    <property type="entry name" value="HTH_LUXR_2"/>
    <property type="match status" value="1"/>
</dbReference>
<dbReference type="SMART" id="SM00421">
    <property type="entry name" value="HTH_LUXR"/>
    <property type="match status" value="1"/>
</dbReference>
<reference evidence="4" key="2">
    <citation type="journal article" date="2017" name="PLoS ONE">
        <title>Genomic and phenotypic characterisation of fluoroquinolone resistance mechanisms in Enterobacteriaceae in Durban, South Africa.</title>
        <authorList>
            <person name="Osei Sekyere J."/>
            <person name="Amoako D.G."/>
        </authorList>
    </citation>
    <scope>NUCLEOTIDE SEQUENCE</scope>
    <source>
        <strain evidence="4">945174350</strain>
    </source>
</reference>
<evidence type="ECO:0000313" key="6">
    <source>
        <dbReference type="Proteomes" id="UP000050489"/>
    </source>
</evidence>
<dbReference type="InterPro" id="IPR016032">
    <property type="entry name" value="Sig_transdc_resp-reg_C-effctor"/>
</dbReference>
<dbReference type="GO" id="GO:0003677">
    <property type="term" value="F:DNA binding"/>
    <property type="evidence" value="ECO:0007669"/>
    <property type="project" value="UniProtKB-KW"/>
</dbReference>
<evidence type="ECO:0000313" key="7">
    <source>
        <dbReference type="Proteomes" id="UP000245399"/>
    </source>
</evidence>
<dbReference type="InterPro" id="IPR000792">
    <property type="entry name" value="Tscrpt_reg_LuxR_C"/>
</dbReference>
<dbReference type="Pfam" id="PF00196">
    <property type="entry name" value="GerE"/>
    <property type="match status" value="1"/>
</dbReference>
<proteinExistence type="predicted"/>
<dbReference type="SUPFAM" id="SSF46894">
    <property type="entry name" value="C-terminal effector domain of the bipartite response regulators"/>
    <property type="match status" value="1"/>
</dbReference>
<reference evidence="6" key="1">
    <citation type="submission" date="2016-04" db="EMBL/GenBank/DDBJ databases">
        <authorList>
            <person name="Osei Sekyere J."/>
            <person name="Sivertsen A."/>
            <person name="Pedersen A.T."/>
            <person name="Sundsfjord A."/>
        </authorList>
    </citation>
    <scope>NUCLEOTIDE SEQUENCE [LARGE SCALE GENOMIC DNA]</scope>
    <source>
        <strain evidence="6">945174350</strain>
    </source>
</reference>
<sequence length="191" mass="21663">MERVNIAIVDQNQFFKLGLGLALQEGFLQNGVKAKITGEERANIIFRAPDKRVSINFCHTQLLQGNFSSIPLYFSILEHKTIFPKIHCNLEAGSITRKDGVAAIVDKVMSCYRKKNSLVSSYCPRCRTQLTFSEGKVCRLIHLGYSQNQTAMLLGISPKTVSIHKRSAMRKLNIDNNIEFLRWLKMHSDSC</sequence>
<dbReference type="Gene3D" id="1.10.10.10">
    <property type="entry name" value="Winged helix-like DNA-binding domain superfamily/Winged helix DNA-binding domain"/>
    <property type="match status" value="1"/>
</dbReference>
<dbReference type="Proteomes" id="UP000247823">
    <property type="component" value="Unassembled WGS sequence"/>
</dbReference>
<dbReference type="CDD" id="cd06170">
    <property type="entry name" value="LuxR_C_like"/>
    <property type="match status" value="1"/>
</dbReference>
<dbReference type="RefSeq" id="WP_038872267.1">
    <property type="nucleotide sequence ID" value="NZ_CABMHU010000142.1"/>
</dbReference>
<evidence type="ECO:0000313" key="3">
    <source>
        <dbReference type="EMBL" id="AWL70580.1"/>
    </source>
</evidence>
<name>A0A0G3SSK1_SERMA</name>
<dbReference type="EMBL" id="QJQB01000590">
    <property type="protein sequence ID" value="PYA55261.1"/>
    <property type="molecule type" value="Genomic_DNA"/>
</dbReference>
<evidence type="ECO:0000259" key="2">
    <source>
        <dbReference type="PROSITE" id="PS50043"/>
    </source>
</evidence>
<feature type="domain" description="HTH luxR-type" evidence="2">
    <location>
        <begin position="125"/>
        <end position="188"/>
    </location>
</feature>
<reference evidence="3 7" key="3">
    <citation type="submission" date="2018-05" db="EMBL/GenBank/DDBJ databases">
        <title>Klebsiella quasipneumonaiae provides a window into carbapenemase gene transfer, plasmid rearrangements and nosocomial acquisition from the hospital environment.</title>
        <authorList>
            <person name="Mathers A.J."/>
            <person name="Vegesana K."/>
            <person name="Stoesser N."/>
            <person name="Crook D."/>
            <person name="Vaughan A."/>
            <person name="Barry K."/>
            <person name="Parikh H."/>
            <person name="Sebra R."/>
            <person name="Kotay S."/>
            <person name="Walker A.S."/>
            <person name="Sheppard A.E."/>
        </authorList>
    </citation>
    <scope>NUCLEOTIDE SEQUENCE [LARGE SCALE GENOMIC DNA]</scope>
    <source>
        <strain evidence="3 7">CAV1761</strain>
    </source>
</reference>
<keyword evidence="8" id="KW-1185">Reference proteome</keyword>
<reference evidence="5" key="6">
    <citation type="submission" date="2018-06" db="EMBL/GenBank/DDBJ databases">
        <authorList>
            <person name="Martins R.C."/>
            <person name="Perdigao-Neto L.V."/>
            <person name="Costa S.F."/>
            <person name="Levin A.S.S."/>
        </authorList>
    </citation>
    <scope>NUCLEOTIDE SEQUENCE</scope>
    <source>
        <strain evidence="5">1283</strain>
    </source>
</reference>
<keyword evidence="1" id="KW-0238">DNA-binding</keyword>
<dbReference type="EMBL" id="LJEX02000001">
    <property type="protein sequence ID" value="OCO91443.1"/>
    <property type="molecule type" value="Genomic_DNA"/>
</dbReference>
<dbReference type="Proteomes" id="UP000050489">
    <property type="component" value="Unassembled WGS sequence"/>
</dbReference>
<dbReference type="AlphaFoldDB" id="A0A0G3SSK1"/>
<evidence type="ECO:0000256" key="1">
    <source>
        <dbReference type="ARBA" id="ARBA00023125"/>
    </source>
</evidence>
<dbReference type="GO" id="GO:0006355">
    <property type="term" value="P:regulation of DNA-templated transcription"/>
    <property type="evidence" value="ECO:0007669"/>
    <property type="project" value="InterPro"/>
</dbReference>
<accession>A0A0G3SSK1</accession>
<dbReference type="Proteomes" id="UP000245399">
    <property type="component" value="Chromosome"/>
</dbReference>
<dbReference type="InterPro" id="IPR036388">
    <property type="entry name" value="WH-like_DNA-bd_sf"/>
</dbReference>
<evidence type="ECO:0000313" key="8">
    <source>
        <dbReference type="Proteomes" id="UP000247823"/>
    </source>
</evidence>
<reference evidence="8" key="4">
    <citation type="submission" date="2018-06" db="EMBL/GenBank/DDBJ databases">
        <title>Serratia marcescens genome sequencing and assembly.</title>
        <authorList>
            <person name="Martins R.C."/>
            <person name="Perdigao-Neto L.V."/>
            <person name="Costa S.F."/>
            <person name="Levin A.S.S."/>
        </authorList>
    </citation>
    <scope>NUCLEOTIDE SEQUENCE [LARGE SCALE GENOMIC DNA]</scope>
    <source>
        <strain evidence="8">1283</strain>
    </source>
</reference>
<dbReference type="EMBL" id="CP029449">
    <property type="protein sequence ID" value="AWL70580.1"/>
    <property type="molecule type" value="Genomic_DNA"/>
</dbReference>
<organism evidence="4 6">
    <name type="scientific">Serratia marcescens</name>
    <dbReference type="NCBI Taxonomy" id="615"/>
    <lineage>
        <taxon>Bacteria</taxon>
        <taxon>Pseudomonadati</taxon>
        <taxon>Pseudomonadota</taxon>
        <taxon>Gammaproteobacteria</taxon>
        <taxon>Enterobacterales</taxon>
        <taxon>Yersiniaceae</taxon>
        <taxon>Serratia</taxon>
    </lineage>
</organism>
<dbReference type="PRINTS" id="PR00038">
    <property type="entry name" value="HTHLUXR"/>
</dbReference>
<evidence type="ECO:0000313" key="5">
    <source>
        <dbReference type="EMBL" id="PYA55261.1"/>
    </source>
</evidence>
<evidence type="ECO:0000313" key="4">
    <source>
        <dbReference type="EMBL" id="OCO91443.1"/>
    </source>
</evidence>
<gene>
    <name evidence="4" type="ORF">AN695_0201190</name>
    <name evidence="3" type="ORF">DKC05_24485</name>
    <name evidence="5" type="ORF">DMW51_26275</name>
</gene>
<reference evidence="5 8" key="5">
    <citation type="submission" date="2018-06" db="EMBL/GenBank/DDBJ databases">
        <title>Serratia marcescens genome sequencing and assembly.</title>
        <authorList>
            <person name="Martins R.C.R."/>
            <person name="Perdigao-Neto L.V."/>
            <person name="Costa S.F."/>
            <person name="Levin A.S.S."/>
        </authorList>
    </citation>
    <scope>NUCLEOTIDE SEQUENCE [LARGE SCALE GENOMIC DNA]</scope>
    <source>
        <strain evidence="5 8">1283</strain>
    </source>
</reference>
<protein>
    <submittedName>
        <fullName evidence="4">Helix-turn-helix transcriptional regulator</fullName>
    </submittedName>
    <submittedName>
        <fullName evidence="3">LuxR family transcriptional regulator</fullName>
    </submittedName>
</protein>